<dbReference type="InterPro" id="IPR000409">
    <property type="entry name" value="BEACH_dom"/>
</dbReference>
<dbReference type="CDD" id="cd06071">
    <property type="entry name" value="Beach"/>
    <property type="match status" value="1"/>
</dbReference>
<dbReference type="Gene3D" id="2.130.10.10">
    <property type="entry name" value="YVTN repeat-like/Quinoprotein amine dehydrogenase"/>
    <property type="match status" value="1"/>
</dbReference>
<dbReference type="FunFam" id="1.10.1540.10:FF:000001">
    <property type="entry name" value="neurobeachin isoform X1"/>
    <property type="match status" value="1"/>
</dbReference>
<evidence type="ECO:0000256" key="2">
    <source>
        <dbReference type="ARBA" id="ARBA00022737"/>
    </source>
</evidence>
<feature type="region of interest" description="Disordered" evidence="4">
    <location>
        <begin position="875"/>
        <end position="922"/>
    </location>
</feature>
<keyword evidence="8" id="KW-1185">Reference proteome</keyword>
<name>A0AAQ4F7S1_AMBAM</name>
<evidence type="ECO:0000259" key="6">
    <source>
        <dbReference type="PROSITE" id="PS51783"/>
    </source>
</evidence>
<evidence type="ECO:0000313" key="8">
    <source>
        <dbReference type="Proteomes" id="UP001321473"/>
    </source>
</evidence>
<dbReference type="Pfam" id="PF02138">
    <property type="entry name" value="Beach"/>
    <property type="match status" value="1"/>
</dbReference>
<dbReference type="InterPro" id="IPR036372">
    <property type="entry name" value="BEACH_dom_sf"/>
</dbReference>
<dbReference type="Gene3D" id="1.10.1540.10">
    <property type="entry name" value="BEACH domain"/>
    <property type="match status" value="1"/>
</dbReference>
<comment type="caution">
    <text evidence="7">The sequence shown here is derived from an EMBL/GenBank/DDBJ whole genome shotgun (WGS) entry which is preliminary data.</text>
</comment>
<evidence type="ECO:0000259" key="5">
    <source>
        <dbReference type="PROSITE" id="PS50197"/>
    </source>
</evidence>
<dbReference type="InterPro" id="IPR023362">
    <property type="entry name" value="PH-BEACH_dom"/>
</dbReference>
<dbReference type="InterPro" id="IPR015943">
    <property type="entry name" value="WD40/YVTN_repeat-like_dom_sf"/>
</dbReference>
<evidence type="ECO:0000313" key="7">
    <source>
        <dbReference type="EMBL" id="KAK8783119.1"/>
    </source>
</evidence>
<keyword evidence="1 3" id="KW-0853">WD repeat</keyword>
<evidence type="ECO:0000256" key="1">
    <source>
        <dbReference type="ARBA" id="ARBA00022574"/>
    </source>
</evidence>
<dbReference type="PROSITE" id="PS50197">
    <property type="entry name" value="BEACH"/>
    <property type="match status" value="1"/>
</dbReference>
<dbReference type="Proteomes" id="UP001321473">
    <property type="component" value="Unassembled WGS sequence"/>
</dbReference>
<dbReference type="SMART" id="SM00320">
    <property type="entry name" value="WD40"/>
    <property type="match status" value="3"/>
</dbReference>
<dbReference type="Gene3D" id="2.30.29.30">
    <property type="entry name" value="Pleckstrin-homology domain (PH domain)/Phosphotyrosine-binding domain (PTB)"/>
    <property type="match status" value="1"/>
</dbReference>
<proteinExistence type="predicted"/>
<dbReference type="PANTHER" id="PTHR13743">
    <property type="entry name" value="BEIGE/BEACH-RELATED"/>
    <property type="match status" value="1"/>
</dbReference>
<dbReference type="InterPro" id="IPR050865">
    <property type="entry name" value="BEACH_Domain"/>
</dbReference>
<dbReference type="PANTHER" id="PTHR13743:SF86">
    <property type="entry name" value="LYSOSOMAL-TRAFFICKING REGULATOR"/>
    <property type="match status" value="1"/>
</dbReference>
<gene>
    <name evidence="7" type="ORF">V5799_015550</name>
</gene>
<dbReference type="EMBL" id="JARKHS020005872">
    <property type="protein sequence ID" value="KAK8783119.1"/>
    <property type="molecule type" value="Genomic_DNA"/>
</dbReference>
<sequence>MCAAYGAGDVSVVCYEEVCSLVLDLVCRLCPNRTDVALHAIQRLTTLCSQHPLLLTLFVKQSTSSGDEVIQSCLQGAVGKLCHGLGCLLHLPDQPDLIEHHTLELQESLVSLLVLFCRRSLSSQDLVAYMGLLKGTQSAFGPILQGLLALANCGDRGPQCWLQFPPLAADDDDEVLLLPSVQQPQEEGDCHLGELPHGGASNQAVLVLPLADHGGWCPRREGFSLSFWLALRWSSVLGHEGSSRLHLVSLGCGPFLCELWAEDVEKGTVSLWLTQGGAAAVAEGAACNAASQCSFERALAGHGWHHLALAYHEHLPRSSGSETSSYASVTITVDGRHSRSWHLPLEGQGGDSCSHEPGPMLLIGQSADTTTSVAVVSGGVSWSLGNLLLFRGSCLGSAECLALYSRGADAAAPTTCLLGEDEESARVDISPGLVRKGSLKKKWLASGQVREVMATLEGELMLWFSPQWSDSYVSYPHSSQAFPSFLGTPKKHKRSGLPRSQAARRLSPVQVQWERQLHHAAASLGGPGLFLFLLARVVECTTDDGPQAAALELVLGMLGQPSVTWGSPRILVGASEALSLLGQLVEHPRWAADSPRCLLVAVNACSSRPLLQWDGEGSVEAVRHPTGQEPLLVWPQLASTLLEHWRPGPGRRRLLAAAWALLRERHPHREHNLMQAAPILGSLLAGLRRLLVDDSQVSLGPPGTLPLVLKLLGALVPATGELAQRLSACLDLLLLLHRAANAHVAQARSAFYSLPPQDCAPAATGFSIMETSRTAASSLSSSPLSGSFGHLLGMVSRSPANEAVRKVKEPDAPKAVKVCPAATTVQLYSSLDGNSLVDANLASVHGEPPQPCPALAKPGPKPTATEALSLLLSGEMEASSQSHNRSEEQSRASCPFESSIRRPVTSSPVPLSPNPWAEMDEEPSEVEDDMTGLVLGLLKLLQDILVTAPENVVREKLEPVVRLEALLILAHNENALVRNQVLCVLEAYLSKASSDTEARFLKARGFQLLGLQLAQYPATAALVQSCCRILLGRPLYLARKIPHGRVPDQASNRASVTLLLSLLPRTVHDAVLCCGTLSLLRQLCDNVEGAARLLYSNGLGESLATTIVAAPRALFFNRSLHEEHGDGFVDLILALVRSASLATSRLATEQTGKISMECFHSLCSLFARLSEAHNTRCGENCKAVPVFRECQAQLYISALELLVGFCTEEKRSQSTPSLLEAFAALPTQQLVPDVAPLSPDIHHGARHVHYSDTNGPLRDHVVPSMSSLSRELGSWFVYACDFVIYQELSSKRPPMELSLVTALLRKAVAGTALGHLSKCHCYCRWIALSWGAPENASQARAASHRWPLVTCAESEPSAEPPLQAIVLWITSLQKSKRKFTSPERVLSSLKHVFQPQLSRLCVNLLAPDQDTALRVHVAEVLMSCEHHRQALKATLGSSSDVRLQVRTFVQEMLSASAPRSDANASSAVVSLVAVLAQELPSVLPRNPRQEMQPDDEQIKERWLNQWTTQRDAWLAQNVLSSDRKNGRLRKLETKASQVVAEGAKVTRSVAELLHALRKEVLREAKARSGRDLVLKQTWSRLAAQLTHERAPWYLPESFPTAWELDPTEGPSRVRRRLRRAFLAVDPKFMLPEYQKSQKTVLPPLHFLYDPNTSHMESAAFLHHLYINERITHTCKCSKICPSSDMPGEVLLGEKSLQFVPDQLGKFQGSLGEVDARHEVWPYKDIQEVLLRRFRLRDNAVELFLRNGVTALLAFHTTQDRNEFCRQLWQCPHLDLEPSESLESLSHRWQERCLGNFDYLTQLNKLAGRSFNDLMQYPVFPFVLAKYVGDTLDLRDSASFRCLERPMAVQDPAREEHYRRNFRAGSANTAMERVHPWLGPFHYGSHYSNSGTVLHFLVRLPPFTQMFLTYQDKQFDLPDRTFHSMHTTWRLASSESTTDVKELIPEFFFLPEFLVNLQGFDFGKRQTGEYVSDVQLPPWCRGDPRLFILIHRQVLESDYVTEHLGHWIDLVFGYKQTGKAAEEAINVFHPATYYGVDVSSVTHDVVSQKALETMIRTYGQMPKQLFSSPHPLVTLSLAESQRNAAGSASAQVAMAEVRGLRWGSYVGSPSEPPPRLVLRRTTQKDQGPVSHLASLRTNDVWGLPAHSCLLLTYSHASGGAKAALQTYIQSTALVSWQHADGFVRLKVQKDEPAQPLLSPCPGDMVSICATAPGCPLVFVGYASGLLTAHEIKLNNSKVEHSSQPTCLLGHTDAITRVEICMAFGLIVTTSRDGSCIAWDLNRLEYVRTVVRGSSPIVLACISSTLGDIATVQAAEGSQGSCLQVHTINGARVGQLSTEVAIEAICYSAAPEGTSINVLAAGCADGRIRLWSSWDLSPVQDIFSDKCTFRIISLAYSHDQQHLYAVDSQGDVFAWEANDSSRVPRFHVLL</sequence>
<organism evidence="7 8">
    <name type="scientific">Amblyomma americanum</name>
    <name type="common">Lone star tick</name>
    <dbReference type="NCBI Taxonomy" id="6943"/>
    <lineage>
        <taxon>Eukaryota</taxon>
        <taxon>Metazoa</taxon>
        <taxon>Ecdysozoa</taxon>
        <taxon>Arthropoda</taxon>
        <taxon>Chelicerata</taxon>
        <taxon>Arachnida</taxon>
        <taxon>Acari</taxon>
        <taxon>Parasitiformes</taxon>
        <taxon>Ixodida</taxon>
        <taxon>Ixodoidea</taxon>
        <taxon>Ixodidae</taxon>
        <taxon>Amblyomminae</taxon>
        <taxon>Amblyomma</taxon>
    </lineage>
</organism>
<protein>
    <submittedName>
        <fullName evidence="7">Uncharacterized protein</fullName>
    </submittedName>
</protein>
<evidence type="ECO:0000256" key="4">
    <source>
        <dbReference type="SAM" id="MobiDB-lite"/>
    </source>
</evidence>
<dbReference type="InterPro" id="IPR001680">
    <property type="entry name" value="WD40_rpt"/>
</dbReference>
<dbReference type="SMART" id="SM01026">
    <property type="entry name" value="Beach"/>
    <property type="match status" value="1"/>
</dbReference>
<dbReference type="CDD" id="cd01201">
    <property type="entry name" value="PH_BEACH"/>
    <property type="match status" value="1"/>
</dbReference>
<dbReference type="SUPFAM" id="SSF81837">
    <property type="entry name" value="BEACH domain"/>
    <property type="match status" value="1"/>
</dbReference>
<reference evidence="7 8" key="1">
    <citation type="journal article" date="2023" name="Arcadia Sci">
        <title>De novo assembly of a long-read Amblyomma americanum tick genome.</title>
        <authorList>
            <person name="Chou S."/>
            <person name="Poskanzer K.E."/>
            <person name="Rollins M."/>
            <person name="Thuy-Boun P.S."/>
        </authorList>
    </citation>
    <scope>NUCLEOTIDE SEQUENCE [LARGE SCALE GENOMIC DNA]</scope>
    <source>
        <strain evidence="7">F_SG_1</strain>
        <tissue evidence="7">Salivary glands</tissue>
    </source>
</reference>
<dbReference type="PROSITE" id="PS51783">
    <property type="entry name" value="PH_BEACH"/>
    <property type="match status" value="1"/>
</dbReference>
<dbReference type="PROSITE" id="PS00678">
    <property type="entry name" value="WD_REPEATS_1"/>
    <property type="match status" value="1"/>
</dbReference>
<dbReference type="SUPFAM" id="SSF50978">
    <property type="entry name" value="WD40 repeat-like"/>
    <property type="match status" value="1"/>
</dbReference>
<dbReference type="Pfam" id="PF14844">
    <property type="entry name" value="PH_BEACH"/>
    <property type="match status" value="1"/>
</dbReference>
<dbReference type="InterPro" id="IPR019775">
    <property type="entry name" value="WD40_repeat_CS"/>
</dbReference>
<feature type="region of interest" description="Disordered" evidence="4">
    <location>
        <begin position="841"/>
        <end position="863"/>
    </location>
</feature>
<evidence type="ECO:0000256" key="3">
    <source>
        <dbReference type="PROSITE-ProRule" id="PRU00221"/>
    </source>
</evidence>
<dbReference type="SUPFAM" id="SSF50729">
    <property type="entry name" value="PH domain-like"/>
    <property type="match status" value="1"/>
</dbReference>
<keyword evidence="2" id="KW-0677">Repeat</keyword>
<dbReference type="InterPro" id="IPR011993">
    <property type="entry name" value="PH-like_dom_sf"/>
</dbReference>
<accession>A0AAQ4F7S1</accession>
<feature type="domain" description="BEACH" evidence="5">
    <location>
        <begin position="1773"/>
        <end position="2072"/>
    </location>
</feature>
<dbReference type="InterPro" id="IPR036322">
    <property type="entry name" value="WD40_repeat_dom_sf"/>
</dbReference>
<dbReference type="PROSITE" id="PS50082">
    <property type="entry name" value="WD_REPEATS_2"/>
    <property type="match status" value="1"/>
</dbReference>
<feature type="repeat" description="WD" evidence="3">
    <location>
        <begin position="2246"/>
        <end position="2287"/>
    </location>
</feature>
<feature type="domain" description="BEACH-type PH" evidence="6">
    <location>
        <begin position="1665"/>
        <end position="1768"/>
    </location>
</feature>